<proteinExistence type="predicted"/>
<sequence>MHRDLSPLSADPLDTANCRTPEITDIRCDMNTLLVTVKDMESGQETIVEFAEFEGFRVLDEGDLLEFWPTCSSFWLYKITAGGWLEQECLRPGFVARETKMYLSSSSPESTLALA</sequence>
<protein>
    <submittedName>
        <fullName evidence="1">Uncharacterized protein</fullName>
    </submittedName>
</protein>
<gene>
    <name evidence="1" type="ORF">PA6_045_00370</name>
</gene>
<dbReference type="Proteomes" id="UP000016560">
    <property type="component" value="Unassembled WGS sequence"/>
</dbReference>
<reference evidence="1" key="1">
    <citation type="submission" date="2024-09" db="EMBL/GenBank/DDBJ databases">
        <title>Whole genome shotgun sequence of Pseudomonas alcaligenes NBRC 14159.</title>
        <authorList>
            <person name="Yoshida I."/>
            <person name="Hosoyama A."/>
            <person name="Tsuchikane K."/>
            <person name="Noguchi M."/>
            <person name="Hirakata S."/>
            <person name="Ando Y."/>
            <person name="Ohji S."/>
            <person name="Yamazoe A."/>
            <person name="Yamazaki S."/>
            <person name="Fujita N."/>
        </authorList>
    </citation>
    <scope>NUCLEOTIDE SEQUENCE</scope>
    <source>
        <strain evidence="1">NBRC 14159</strain>
    </source>
</reference>
<organism evidence="1 2">
    <name type="scientific">Aquipseudomonas alcaligenes (strain ATCC 14909 / DSM 50342 / CCUG 1425 / JCM 20561 / NBRC 14159 / NCIMB 9945 / NCTC 10367 / 1577)</name>
    <name type="common">Pseudomonas alcaligenes</name>
    <dbReference type="NCBI Taxonomy" id="1215092"/>
    <lineage>
        <taxon>Bacteria</taxon>
        <taxon>Pseudomonadati</taxon>
        <taxon>Pseudomonadota</taxon>
        <taxon>Gammaproteobacteria</taxon>
        <taxon>Pseudomonadales</taxon>
        <taxon>Pseudomonadaceae</taxon>
        <taxon>Aquipseudomonas</taxon>
    </lineage>
</organism>
<comment type="caution">
    <text evidence="1">The sequence shown here is derived from an EMBL/GenBank/DDBJ whole genome shotgun (WGS) entry which is preliminary data.</text>
</comment>
<accession>U2ZUG4</accession>
<dbReference type="AlphaFoldDB" id="U2ZUG4"/>
<dbReference type="EMBL" id="BATI01000045">
    <property type="protein sequence ID" value="GAD64717.1"/>
    <property type="molecule type" value="Genomic_DNA"/>
</dbReference>
<keyword evidence="2" id="KW-1185">Reference proteome</keyword>
<dbReference type="eggNOG" id="ENOG5033J2I">
    <property type="taxonomic scope" value="Bacteria"/>
</dbReference>
<evidence type="ECO:0000313" key="2">
    <source>
        <dbReference type="Proteomes" id="UP000016560"/>
    </source>
</evidence>
<evidence type="ECO:0000313" key="1">
    <source>
        <dbReference type="EMBL" id="GAD64717.1"/>
    </source>
</evidence>
<name>U2ZUG4_AQUA1</name>